<feature type="transmembrane region" description="Helical" evidence="15">
    <location>
        <begin position="21"/>
        <end position="39"/>
    </location>
</feature>
<dbReference type="PRINTS" id="PR00463">
    <property type="entry name" value="EP450I"/>
</dbReference>
<dbReference type="PRINTS" id="PR00385">
    <property type="entry name" value="P450"/>
</dbReference>
<name>A0ABC9CYX3_9POAL</name>
<protein>
    <submittedName>
        <fullName evidence="16">Uncharacterized protein</fullName>
    </submittedName>
</protein>
<comment type="subcellular location">
    <subcellularLocation>
        <location evidence="2">Membrane</location>
    </subcellularLocation>
</comment>
<accession>A0ABC9CYX3</accession>
<dbReference type="EMBL" id="OZ075140">
    <property type="protein sequence ID" value="CAL5027982.1"/>
    <property type="molecule type" value="Genomic_DNA"/>
</dbReference>
<evidence type="ECO:0000256" key="10">
    <source>
        <dbReference type="ARBA" id="ARBA00023004"/>
    </source>
</evidence>
<evidence type="ECO:0000256" key="3">
    <source>
        <dbReference type="ARBA" id="ARBA00005179"/>
    </source>
</evidence>
<dbReference type="PANTHER" id="PTHR47955:SF14">
    <property type="entry name" value="OS01G0543600 PROTEIN"/>
    <property type="match status" value="1"/>
</dbReference>
<dbReference type="PROSITE" id="PS00086">
    <property type="entry name" value="CYTOCHROME_P450"/>
    <property type="match status" value="1"/>
</dbReference>
<dbReference type="GO" id="GO:0004497">
    <property type="term" value="F:monooxygenase activity"/>
    <property type="evidence" value="ECO:0007669"/>
    <property type="project" value="UniProtKB-KW"/>
</dbReference>
<evidence type="ECO:0000256" key="1">
    <source>
        <dbReference type="ARBA" id="ARBA00001971"/>
    </source>
</evidence>
<keyword evidence="8 15" id="KW-1133">Transmembrane helix</keyword>
<dbReference type="Pfam" id="PF00067">
    <property type="entry name" value="p450"/>
    <property type="match status" value="1"/>
</dbReference>
<evidence type="ECO:0000256" key="8">
    <source>
        <dbReference type="ARBA" id="ARBA00022989"/>
    </source>
</evidence>
<comment type="pathway">
    <text evidence="3">Secondary metabolite biosynthesis.</text>
</comment>
<sequence length="535" mass="59213">MAQLVVVLDHLIGDCSPAAKALLPLLFPLLLLLLLLRYFTAGSGRSSARLPPSPLGALPLVGHAHLVDALPHVSLRRLAATRRGGEDGGIMTVRLGAVPTLVASSARAARLVLRAHDQALASRVRSTCGDVLTYGASDVVFAPYGERWRQSKRLVTTHLLSATKVQSYRDAREEEVELVIGKIRDAAAESETVDMSELMSKFTNDMVCRAVAGRSFRVEGRDRVFRELIDQTFAVLGGFNLENLYPGLARAAGGMLMWPARRRAERLRGRWDEILDKLIDQHAREDAVGDDGQQESDFIHVLLSVQAEYGLTRDNIKGILGNMFAAGTDTTYLVLEFVMAELMLHRDVMAKLQAEVRKSVPKGQKFVSEDDLVGMTYMKAVIKETLRLHPPVPLLLPHLCQEDCDVEGYTIPAGMPVLVNAWAISRDPDMWDAAEEFMPERFIRMGDIGGADFRGMDFQFLPFGSGRRICPGINFALASIEIMLANLMFHFDWELPSGVDTIDMTEVFGLTVSRKEKLFLNPKSRGDVNRPSKEG</sequence>
<evidence type="ECO:0000256" key="6">
    <source>
        <dbReference type="ARBA" id="ARBA00022692"/>
    </source>
</evidence>
<dbReference type="GO" id="GO:0016020">
    <property type="term" value="C:membrane"/>
    <property type="evidence" value="ECO:0007669"/>
    <property type="project" value="UniProtKB-SubCell"/>
</dbReference>
<evidence type="ECO:0000256" key="9">
    <source>
        <dbReference type="ARBA" id="ARBA00023002"/>
    </source>
</evidence>
<evidence type="ECO:0000256" key="14">
    <source>
        <dbReference type="RuleBase" id="RU000461"/>
    </source>
</evidence>
<keyword evidence="17" id="KW-1185">Reference proteome</keyword>
<feature type="binding site" description="axial binding residue" evidence="13">
    <location>
        <position position="470"/>
    </location>
    <ligand>
        <name>heme</name>
        <dbReference type="ChEBI" id="CHEBI:30413"/>
    </ligand>
    <ligandPart>
        <name>Fe</name>
        <dbReference type="ChEBI" id="CHEBI:18248"/>
    </ligandPart>
</feature>
<dbReference type="AlphaFoldDB" id="A0ABC9CYX3"/>
<evidence type="ECO:0000256" key="12">
    <source>
        <dbReference type="ARBA" id="ARBA00023136"/>
    </source>
</evidence>
<evidence type="ECO:0000256" key="13">
    <source>
        <dbReference type="PIRSR" id="PIRSR602401-1"/>
    </source>
</evidence>
<keyword evidence="5 13" id="KW-0349">Heme</keyword>
<keyword evidence="9 14" id="KW-0560">Oxidoreductase</keyword>
<keyword evidence="6 15" id="KW-0812">Transmembrane</keyword>
<organism evidence="16 17">
    <name type="scientific">Urochloa decumbens</name>
    <dbReference type="NCBI Taxonomy" id="240449"/>
    <lineage>
        <taxon>Eukaryota</taxon>
        <taxon>Viridiplantae</taxon>
        <taxon>Streptophyta</taxon>
        <taxon>Embryophyta</taxon>
        <taxon>Tracheophyta</taxon>
        <taxon>Spermatophyta</taxon>
        <taxon>Magnoliopsida</taxon>
        <taxon>Liliopsida</taxon>
        <taxon>Poales</taxon>
        <taxon>Poaceae</taxon>
        <taxon>PACMAD clade</taxon>
        <taxon>Panicoideae</taxon>
        <taxon>Panicodae</taxon>
        <taxon>Paniceae</taxon>
        <taxon>Melinidinae</taxon>
        <taxon>Urochloa</taxon>
    </lineage>
</organism>
<evidence type="ECO:0000256" key="15">
    <source>
        <dbReference type="SAM" id="Phobius"/>
    </source>
</evidence>
<evidence type="ECO:0000256" key="5">
    <source>
        <dbReference type="ARBA" id="ARBA00022617"/>
    </source>
</evidence>
<evidence type="ECO:0000256" key="7">
    <source>
        <dbReference type="ARBA" id="ARBA00022723"/>
    </source>
</evidence>
<evidence type="ECO:0000313" key="17">
    <source>
        <dbReference type="Proteomes" id="UP001497457"/>
    </source>
</evidence>
<dbReference type="Proteomes" id="UP001497457">
    <property type="component" value="Chromosome 30rd"/>
</dbReference>
<dbReference type="Gene3D" id="1.10.630.10">
    <property type="entry name" value="Cytochrome P450"/>
    <property type="match status" value="1"/>
</dbReference>
<comment type="cofactor">
    <cofactor evidence="1 13">
        <name>heme</name>
        <dbReference type="ChEBI" id="CHEBI:30413"/>
    </cofactor>
</comment>
<dbReference type="SUPFAM" id="SSF48264">
    <property type="entry name" value="Cytochrome P450"/>
    <property type="match status" value="1"/>
</dbReference>
<proteinExistence type="inferred from homology"/>
<comment type="similarity">
    <text evidence="4 14">Belongs to the cytochrome P450 family.</text>
</comment>
<keyword evidence="10 13" id="KW-0408">Iron</keyword>
<dbReference type="InterPro" id="IPR036396">
    <property type="entry name" value="Cyt_P450_sf"/>
</dbReference>
<reference evidence="16" key="1">
    <citation type="submission" date="2024-10" db="EMBL/GenBank/DDBJ databases">
        <authorList>
            <person name="Ryan C."/>
        </authorList>
    </citation>
    <scope>NUCLEOTIDE SEQUENCE [LARGE SCALE GENOMIC DNA]</scope>
</reference>
<evidence type="ECO:0000256" key="2">
    <source>
        <dbReference type="ARBA" id="ARBA00004370"/>
    </source>
</evidence>
<evidence type="ECO:0000313" key="16">
    <source>
        <dbReference type="EMBL" id="CAL5027982.1"/>
    </source>
</evidence>
<dbReference type="InterPro" id="IPR001128">
    <property type="entry name" value="Cyt_P450"/>
</dbReference>
<keyword evidence="12 15" id="KW-0472">Membrane</keyword>
<keyword evidence="11 14" id="KW-0503">Monooxygenase</keyword>
<evidence type="ECO:0000256" key="11">
    <source>
        <dbReference type="ARBA" id="ARBA00023033"/>
    </source>
</evidence>
<gene>
    <name evidence="16" type="ORF">URODEC1_LOCUS79684</name>
</gene>
<dbReference type="InterPro" id="IPR017972">
    <property type="entry name" value="Cyt_P450_CS"/>
</dbReference>
<dbReference type="GO" id="GO:0046872">
    <property type="term" value="F:metal ion binding"/>
    <property type="evidence" value="ECO:0007669"/>
    <property type="project" value="UniProtKB-KW"/>
</dbReference>
<dbReference type="InterPro" id="IPR002401">
    <property type="entry name" value="Cyt_P450_E_grp-I"/>
</dbReference>
<dbReference type="CDD" id="cd11072">
    <property type="entry name" value="CYP71-like"/>
    <property type="match status" value="1"/>
</dbReference>
<dbReference type="PANTHER" id="PTHR47955">
    <property type="entry name" value="CYTOCHROME P450 FAMILY 71 PROTEIN"/>
    <property type="match status" value="1"/>
</dbReference>
<keyword evidence="7 13" id="KW-0479">Metal-binding</keyword>
<evidence type="ECO:0000256" key="4">
    <source>
        <dbReference type="ARBA" id="ARBA00010617"/>
    </source>
</evidence>
<dbReference type="FunFam" id="1.10.630.10:FF:000055">
    <property type="entry name" value="Cytochrome P450 71A26"/>
    <property type="match status" value="1"/>
</dbReference>